<proteinExistence type="predicted"/>
<evidence type="ECO:0000256" key="3">
    <source>
        <dbReference type="ARBA" id="ARBA00022692"/>
    </source>
</evidence>
<feature type="transmembrane region" description="Helical" evidence="6">
    <location>
        <begin position="229"/>
        <end position="248"/>
    </location>
</feature>
<keyword evidence="5 6" id="KW-0472">Membrane</keyword>
<evidence type="ECO:0000256" key="1">
    <source>
        <dbReference type="ARBA" id="ARBA00004651"/>
    </source>
</evidence>
<evidence type="ECO:0000256" key="5">
    <source>
        <dbReference type="ARBA" id="ARBA00023136"/>
    </source>
</evidence>
<dbReference type="NCBIfam" id="NF008611">
    <property type="entry name" value="PRK11588.1"/>
    <property type="match status" value="1"/>
</dbReference>
<feature type="transmembrane region" description="Helical" evidence="6">
    <location>
        <begin position="145"/>
        <end position="164"/>
    </location>
</feature>
<feature type="transmembrane region" description="Helical" evidence="6">
    <location>
        <begin position="12"/>
        <end position="34"/>
    </location>
</feature>
<feature type="transmembrane region" description="Helical" evidence="6">
    <location>
        <begin position="286"/>
        <end position="306"/>
    </location>
</feature>
<evidence type="ECO:0000313" key="8">
    <source>
        <dbReference type="Proteomes" id="UP000274920"/>
    </source>
</evidence>
<keyword evidence="4 6" id="KW-1133">Transmembrane helix</keyword>
<evidence type="ECO:0000313" key="7">
    <source>
        <dbReference type="EMBL" id="RRK31160.1"/>
    </source>
</evidence>
<evidence type="ECO:0000256" key="6">
    <source>
        <dbReference type="SAM" id="Phobius"/>
    </source>
</evidence>
<dbReference type="Proteomes" id="UP000274920">
    <property type="component" value="Unassembled WGS sequence"/>
</dbReference>
<reference evidence="7" key="1">
    <citation type="submission" date="2018-10" db="EMBL/GenBank/DDBJ databases">
        <title>Schaedlerella arabinophila gen. nov. sp. nov., isolated from the mouse intestinal tract and comparative analysis with the genome of the closely related altered Schaedler flora strain ASF502.</title>
        <authorList>
            <person name="Miyake S."/>
            <person name="Soh M."/>
            <person name="Seedorf H."/>
        </authorList>
    </citation>
    <scope>NUCLEOTIDE SEQUENCE [LARGE SCALE GENOMIC DNA]</scope>
    <source>
        <strain evidence="7">DSM 106076</strain>
    </source>
</reference>
<dbReference type="InterPro" id="IPR051679">
    <property type="entry name" value="DASS-Related_Transporters"/>
</dbReference>
<protein>
    <submittedName>
        <fullName evidence="7">Putative basic amino acid antiporter YfcC</fullName>
    </submittedName>
</protein>
<feature type="transmembrane region" description="Helical" evidence="6">
    <location>
        <begin position="102"/>
        <end position="124"/>
    </location>
</feature>
<dbReference type="PANTHER" id="PTHR43652:SF2">
    <property type="entry name" value="BASIC AMINO ACID ANTIPORTER YFCC-RELATED"/>
    <property type="match status" value="1"/>
</dbReference>
<name>A0A3R8KYH1_9FIRM</name>
<dbReference type="PANTHER" id="PTHR43652">
    <property type="entry name" value="BASIC AMINO ACID ANTIPORTER YFCC-RELATED"/>
    <property type="match status" value="1"/>
</dbReference>
<comment type="subcellular location">
    <subcellularLocation>
        <location evidence="1">Cell membrane</location>
        <topology evidence="1">Multi-pass membrane protein</topology>
    </subcellularLocation>
</comment>
<dbReference type="AlphaFoldDB" id="A0A3R8KYH1"/>
<organism evidence="7 8">
    <name type="scientific">Schaedlerella arabinosiphila</name>
    <dbReference type="NCBI Taxonomy" id="2044587"/>
    <lineage>
        <taxon>Bacteria</taxon>
        <taxon>Bacillati</taxon>
        <taxon>Bacillota</taxon>
        <taxon>Clostridia</taxon>
        <taxon>Lachnospirales</taxon>
        <taxon>Lachnospiraceae</taxon>
        <taxon>Schaedlerella</taxon>
    </lineage>
</organism>
<evidence type="ECO:0000256" key="4">
    <source>
        <dbReference type="ARBA" id="ARBA00022989"/>
    </source>
</evidence>
<feature type="transmembrane region" description="Helical" evidence="6">
    <location>
        <begin position="481"/>
        <end position="501"/>
    </location>
</feature>
<comment type="caution">
    <text evidence="7">The sequence shown here is derived from an EMBL/GenBank/DDBJ whole genome shotgun (WGS) entry which is preliminary data.</text>
</comment>
<keyword evidence="2" id="KW-1003">Cell membrane</keyword>
<accession>A0A3R8KYH1</accession>
<keyword evidence="3 6" id="KW-0812">Transmembrane</keyword>
<dbReference type="Pfam" id="PF03606">
    <property type="entry name" value="DcuC"/>
    <property type="match status" value="1"/>
</dbReference>
<feature type="transmembrane region" description="Helical" evidence="6">
    <location>
        <begin position="312"/>
        <end position="330"/>
    </location>
</feature>
<feature type="transmembrane region" description="Helical" evidence="6">
    <location>
        <begin position="170"/>
        <end position="191"/>
    </location>
</feature>
<feature type="transmembrane region" description="Helical" evidence="6">
    <location>
        <begin position="198"/>
        <end position="217"/>
    </location>
</feature>
<dbReference type="EMBL" id="RHJS01000002">
    <property type="protein sequence ID" value="RRK31160.1"/>
    <property type="molecule type" value="Genomic_DNA"/>
</dbReference>
<keyword evidence="8" id="KW-1185">Reference proteome</keyword>
<dbReference type="RefSeq" id="WP_125126892.1">
    <property type="nucleotide sequence ID" value="NZ_RHJS01000002.1"/>
</dbReference>
<dbReference type="GO" id="GO:0005886">
    <property type="term" value="C:plasma membrane"/>
    <property type="evidence" value="ECO:0007669"/>
    <property type="project" value="UniProtKB-SubCell"/>
</dbReference>
<feature type="transmembrane region" description="Helical" evidence="6">
    <location>
        <begin position="351"/>
        <end position="370"/>
    </location>
</feature>
<evidence type="ECO:0000256" key="2">
    <source>
        <dbReference type="ARBA" id="ARBA00022475"/>
    </source>
</evidence>
<dbReference type="InterPro" id="IPR018385">
    <property type="entry name" value="C4_dicarb_anaerob_car-like"/>
</dbReference>
<sequence>METKKRTIQMPHTYVIIFFVILFAAVLTLFVPLGQYETKEITYMQNGEEKSRTVLDPESFQYVTDENGRKMTHTAPLFGTEDFGGQGILNYVFEGLTVGDKWGSAVGIVAFILVIGGAFGIVLKTGAVDQGILAMIERTKGTEKYLIPVLFALFSLGGAVFGMGEEAIPFAMILVPMFIAMGYDAVVGVCVTYCATQIGFGASWMNPFSLAIAQGIAEVPVLSGAGFRIVLWFVFTGIGMAFTMFYAAKIKKDPRASVAYDSDARYREEFQENDERKADFRLGHKLILLVILATMIWTVWGVVAKGFYIPEIASQFFVMGLVSGIIAVIFKLNDMRVNDIASSFQSGAADLVGAALVVGMAQGIIIILGGTDASSPTVLNTILHGISSGMQNFPAVISAWLMYVFQTVFNFFVVSGSGQAALTMPIMAPLSDLVGVSRQTSVLAFQLGDAFSNLIVPTSGCLLGTLGVAKLEWGKWAKFQIKMQGVLFAGASLVMVIAVLIGF</sequence>
<gene>
    <name evidence="7" type="primary">yfcC</name>
    <name evidence="7" type="ORF">EBB54_07095</name>
</gene>